<keyword evidence="2" id="KW-1185">Reference proteome</keyword>
<reference evidence="1 2" key="1">
    <citation type="submission" date="2019-05" db="EMBL/GenBank/DDBJ databases">
        <title>Draft genome sequence of Nonomuraea zeae DSM 100528.</title>
        <authorList>
            <person name="Saricaoglu S."/>
            <person name="Isik K."/>
        </authorList>
    </citation>
    <scope>NUCLEOTIDE SEQUENCE [LARGE SCALE GENOMIC DNA]</scope>
    <source>
        <strain evidence="1 2">DSM 100528</strain>
    </source>
</reference>
<proteinExistence type="predicted"/>
<name>A0A5S4GUB8_9ACTN</name>
<comment type="caution">
    <text evidence="1">The sequence shown here is derived from an EMBL/GenBank/DDBJ whole genome shotgun (WGS) entry which is preliminary data.</text>
</comment>
<accession>A0A5S4GUB8</accession>
<protein>
    <submittedName>
        <fullName evidence="1">Uncharacterized protein</fullName>
    </submittedName>
</protein>
<dbReference type="RefSeq" id="WP_138689557.1">
    <property type="nucleotide sequence ID" value="NZ_JBHSAZ010000076.1"/>
</dbReference>
<evidence type="ECO:0000313" key="2">
    <source>
        <dbReference type="Proteomes" id="UP000306628"/>
    </source>
</evidence>
<gene>
    <name evidence="1" type="ORF">ETD85_11065</name>
</gene>
<sequence>MPPPEPTYSAADIRVLEFDQVVRTRPGMYFGVGKEDPRLATEVLCCVLAHGLHPATSVAPAHALRIEAEVSADLAFSVADDHAGPPADDGLPHLGYHRSLLGPDRWLSAAAAAMSSRAIVEIWRDGQGFRQELSHLRPLNAPEPFQAPAGSGTRIAFELDRSYFGREAAIAADLSSLDVHGPYCAEARGSGRVTIRDLRNGEPRESRYD</sequence>
<dbReference type="EMBL" id="VCKX01000025">
    <property type="protein sequence ID" value="TMR36332.1"/>
    <property type="molecule type" value="Genomic_DNA"/>
</dbReference>
<dbReference type="AlphaFoldDB" id="A0A5S4GUB8"/>
<dbReference type="SUPFAM" id="SSF55874">
    <property type="entry name" value="ATPase domain of HSP90 chaperone/DNA topoisomerase II/histidine kinase"/>
    <property type="match status" value="1"/>
</dbReference>
<dbReference type="Gene3D" id="3.30.565.10">
    <property type="entry name" value="Histidine kinase-like ATPase, C-terminal domain"/>
    <property type="match status" value="2"/>
</dbReference>
<dbReference type="Proteomes" id="UP000306628">
    <property type="component" value="Unassembled WGS sequence"/>
</dbReference>
<dbReference type="InterPro" id="IPR036890">
    <property type="entry name" value="HATPase_C_sf"/>
</dbReference>
<organism evidence="1 2">
    <name type="scientific">Nonomuraea zeae</name>
    <dbReference type="NCBI Taxonomy" id="1642303"/>
    <lineage>
        <taxon>Bacteria</taxon>
        <taxon>Bacillati</taxon>
        <taxon>Actinomycetota</taxon>
        <taxon>Actinomycetes</taxon>
        <taxon>Streptosporangiales</taxon>
        <taxon>Streptosporangiaceae</taxon>
        <taxon>Nonomuraea</taxon>
    </lineage>
</organism>
<evidence type="ECO:0000313" key="1">
    <source>
        <dbReference type="EMBL" id="TMR36332.1"/>
    </source>
</evidence>
<dbReference type="OrthoDB" id="3295928at2"/>